<dbReference type="SUPFAM" id="SSF69279">
    <property type="entry name" value="Phage tail proteins"/>
    <property type="match status" value="1"/>
</dbReference>
<dbReference type="EMBL" id="QSIQ01000002">
    <property type="protein sequence ID" value="RHD05844.1"/>
    <property type="molecule type" value="Genomic_DNA"/>
</dbReference>
<evidence type="ECO:0000313" key="4">
    <source>
        <dbReference type="Proteomes" id="UP000283701"/>
    </source>
</evidence>
<gene>
    <name evidence="2" type="ORF">DW654_00520</name>
    <name evidence="1" type="ORF">DW813_02635</name>
</gene>
<dbReference type="GeneID" id="75164515"/>
<dbReference type="Proteomes" id="UP000266391">
    <property type="component" value="Unassembled WGS sequence"/>
</dbReference>
<evidence type="ECO:0000313" key="3">
    <source>
        <dbReference type="Proteomes" id="UP000266391"/>
    </source>
</evidence>
<proteinExistence type="predicted"/>
<accession>A0A396ALY4</accession>
<evidence type="ECO:0008006" key="5">
    <source>
        <dbReference type="Google" id="ProtNLM"/>
    </source>
</evidence>
<name>A0A396ALY4_9FIRM</name>
<dbReference type="RefSeq" id="WP_118091985.1">
    <property type="nucleotide sequence ID" value="NZ_DAWDJC010000024.1"/>
</dbReference>
<comment type="caution">
    <text evidence="1">The sequence shown here is derived from an EMBL/GenBank/DDBJ whole genome shotgun (WGS) entry which is preliminary data.</text>
</comment>
<organism evidence="1 3">
    <name type="scientific">Roseburia inulinivorans</name>
    <dbReference type="NCBI Taxonomy" id="360807"/>
    <lineage>
        <taxon>Bacteria</taxon>
        <taxon>Bacillati</taxon>
        <taxon>Bacillota</taxon>
        <taxon>Clostridia</taxon>
        <taxon>Lachnospirales</taxon>
        <taxon>Lachnospiraceae</taxon>
        <taxon>Roseburia</taxon>
    </lineage>
</organism>
<dbReference type="AlphaFoldDB" id="A0A396ALY4"/>
<sequence length="461" mass="52717">MREERIVVHPFEQLKIESYQSVEEVNEHAYIKMSGQIPFKKKDEYMYKGESNPWVRVIAVANKKEHTLLYGIIENIRMEIKNKTCRMELVLRSGTVQMDCRERMRSFQSESLTYSEVLDICNQNYNADGIMSVAKGTAINRFIMQYQETDWNFIKRLASINQTVVIADSSARTSRYYFGLPDRENTIKGDNIEYDTCYDVQEYWLKKGKNLELSPVDAMIYVWTSREIYHLGDCGLVQNKQLIVWKIITEMKGGVLYHTYYMRTKSGFKIPVIYHTENSGASLFGVVRNVSEEKVQIEIFGDENRERTGARWFPYATVYSSEDGTGWYCMPEIRDKIRLYFPTEKEQDAYVISAYHEGNGGLRTNPQCKFWRNREGKEIQLAPGRILLTNNNGTYIELSDSNGVEIVSGGPVVLSAGGALRISSASSGIELSAPNKVKLKQGDTEMSLGGDLNMSGAQIKL</sequence>
<reference evidence="3 4" key="1">
    <citation type="submission" date="2018-08" db="EMBL/GenBank/DDBJ databases">
        <title>A genome reference for cultivated species of the human gut microbiota.</title>
        <authorList>
            <person name="Zou Y."/>
            <person name="Xue W."/>
            <person name="Luo G."/>
        </authorList>
    </citation>
    <scope>NUCLEOTIDE SEQUENCE [LARGE SCALE GENOMIC DNA]</scope>
    <source>
        <strain evidence="2 4">AM23-23AC</strain>
        <strain evidence="1 3">AM32-8LB</strain>
    </source>
</reference>
<dbReference type="Proteomes" id="UP000283701">
    <property type="component" value="Unassembled WGS sequence"/>
</dbReference>
<dbReference type="Gene3D" id="3.55.50.10">
    <property type="entry name" value="Baseplate protein-like domains"/>
    <property type="match status" value="1"/>
</dbReference>
<evidence type="ECO:0000313" key="1">
    <source>
        <dbReference type="EMBL" id="RHD05844.1"/>
    </source>
</evidence>
<dbReference type="EMBL" id="QRHP01000001">
    <property type="protein sequence ID" value="RHF87292.1"/>
    <property type="molecule type" value="Genomic_DNA"/>
</dbReference>
<evidence type="ECO:0000313" key="2">
    <source>
        <dbReference type="EMBL" id="RHF87292.1"/>
    </source>
</evidence>
<protein>
    <recommendedName>
        <fullName evidence="5">Gp5/Type VI secretion system Vgr protein OB-fold domain-containing protein</fullName>
    </recommendedName>
</protein>